<protein>
    <submittedName>
        <fullName evidence="4">TetR/AcrR family transcriptional regulator</fullName>
    </submittedName>
</protein>
<feature type="domain" description="HTH tetR-type" evidence="3">
    <location>
        <begin position="12"/>
        <end position="72"/>
    </location>
</feature>
<dbReference type="PRINTS" id="PR00455">
    <property type="entry name" value="HTHTETR"/>
</dbReference>
<dbReference type="SUPFAM" id="SSF48498">
    <property type="entry name" value="Tetracyclin repressor-like, C-terminal domain"/>
    <property type="match status" value="1"/>
</dbReference>
<dbReference type="SUPFAM" id="SSF46689">
    <property type="entry name" value="Homeodomain-like"/>
    <property type="match status" value="1"/>
</dbReference>
<reference evidence="4 5" key="1">
    <citation type="submission" date="2020-05" db="EMBL/GenBank/DDBJ databases">
        <title>MicrobeNet Type strains.</title>
        <authorList>
            <person name="Nicholson A.C."/>
        </authorList>
    </citation>
    <scope>NUCLEOTIDE SEQUENCE [LARGE SCALE GENOMIC DNA]</scope>
    <source>
        <strain evidence="4 5">JCM 3224</strain>
    </source>
</reference>
<dbReference type="InterPro" id="IPR050109">
    <property type="entry name" value="HTH-type_TetR-like_transc_reg"/>
</dbReference>
<accession>A0A849C8I8</accession>
<dbReference type="AlphaFoldDB" id="A0A849C8I8"/>
<keyword evidence="1 2" id="KW-0238">DNA-binding</keyword>
<sequence length="205" mass="22174">MARTRDAEQAGEARRSLILAVAMKLFAENGYRGTSLAAVAEAAGITRSGVLHHFSSKEALLSAVLAARDEQAFDAVEVDREYEGAAALRALEIVDRLVARSASNREFTRLSHLALFGSADAPELAQDWSNERLRTYRDNLARVIEESAAAGEIRADIDAGAIALLLVGAITGLTELWLRDESLDMVAAVRTLTDVLRRDIAPDRG</sequence>
<feature type="DNA-binding region" description="H-T-H motif" evidence="2">
    <location>
        <begin position="35"/>
        <end position="54"/>
    </location>
</feature>
<dbReference type="Proteomes" id="UP000586827">
    <property type="component" value="Unassembled WGS sequence"/>
</dbReference>
<dbReference type="InterPro" id="IPR009057">
    <property type="entry name" value="Homeodomain-like_sf"/>
</dbReference>
<dbReference type="GO" id="GO:0000976">
    <property type="term" value="F:transcription cis-regulatory region binding"/>
    <property type="evidence" value="ECO:0007669"/>
    <property type="project" value="TreeGrafter"/>
</dbReference>
<dbReference type="RefSeq" id="WP_067525302.1">
    <property type="nucleotide sequence ID" value="NZ_JABELX010000001.1"/>
</dbReference>
<evidence type="ECO:0000256" key="1">
    <source>
        <dbReference type="ARBA" id="ARBA00023125"/>
    </source>
</evidence>
<gene>
    <name evidence="4" type="ORF">HLB23_05195</name>
</gene>
<dbReference type="InterPro" id="IPR001647">
    <property type="entry name" value="HTH_TetR"/>
</dbReference>
<evidence type="ECO:0000259" key="3">
    <source>
        <dbReference type="PROSITE" id="PS50977"/>
    </source>
</evidence>
<name>A0A849C8I8_9NOCA</name>
<dbReference type="GO" id="GO:0003700">
    <property type="term" value="F:DNA-binding transcription factor activity"/>
    <property type="evidence" value="ECO:0007669"/>
    <property type="project" value="TreeGrafter"/>
</dbReference>
<dbReference type="InterPro" id="IPR036271">
    <property type="entry name" value="Tet_transcr_reg_TetR-rel_C_sf"/>
</dbReference>
<dbReference type="PANTHER" id="PTHR30055:SF226">
    <property type="entry name" value="HTH-TYPE TRANSCRIPTIONAL REGULATOR PKSA"/>
    <property type="match status" value="1"/>
</dbReference>
<proteinExistence type="predicted"/>
<dbReference type="PROSITE" id="PS50977">
    <property type="entry name" value="HTH_TETR_2"/>
    <property type="match status" value="1"/>
</dbReference>
<dbReference type="EMBL" id="JABELX010000001">
    <property type="protein sequence ID" value="NNH69271.1"/>
    <property type="molecule type" value="Genomic_DNA"/>
</dbReference>
<evidence type="ECO:0000313" key="4">
    <source>
        <dbReference type="EMBL" id="NNH69271.1"/>
    </source>
</evidence>
<dbReference type="Pfam" id="PF00440">
    <property type="entry name" value="TetR_N"/>
    <property type="match status" value="1"/>
</dbReference>
<dbReference type="Gene3D" id="1.10.357.10">
    <property type="entry name" value="Tetracycline Repressor, domain 2"/>
    <property type="match status" value="1"/>
</dbReference>
<dbReference type="PANTHER" id="PTHR30055">
    <property type="entry name" value="HTH-TYPE TRANSCRIPTIONAL REGULATOR RUTR"/>
    <property type="match status" value="1"/>
</dbReference>
<evidence type="ECO:0000313" key="5">
    <source>
        <dbReference type="Proteomes" id="UP000586827"/>
    </source>
</evidence>
<evidence type="ECO:0000256" key="2">
    <source>
        <dbReference type="PROSITE-ProRule" id="PRU00335"/>
    </source>
</evidence>
<keyword evidence="5" id="KW-1185">Reference proteome</keyword>
<organism evidence="4 5">
    <name type="scientific">Nocardia uniformis</name>
    <dbReference type="NCBI Taxonomy" id="53432"/>
    <lineage>
        <taxon>Bacteria</taxon>
        <taxon>Bacillati</taxon>
        <taxon>Actinomycetota</taxon>
        <taxon>Actinomycetes</taxon>
        <taxon>Mycobacteriales</taxon>
        <taxon>Nocardiaceae</taxon>
        <taxon>Nocardia</taxon>
    </lineage>
</organism>
<comment type="caution">
    <text evidence="4">The sequence shown here is derived from an EMBL/GenBank/DDBJ whole genome shotgun (WGS) entry which is preliminary data.</text>
</comment>